<sequence>MGTPDNKLSEFLDVVRSWIPRRGEPANVSRDFWMPDQSCRVCYECDTQFTVFNRRHHCRLCGLVFCAKCTANSVPVSFDESRTSCEDSERIRVCNYCFKQWEQGIGAVDDGTTHAPSAGLSPSPSATSLASTKSSCTCNSSSCTVGSTPYSTGPYQHVPYTSCISPRQSAQMDPSNAEQENLASVTSKSPDTAILVDSTPNPLGFCMNR</sequence>
<dbReference type="Proteomes" id="UP001164250">
    <property type="component" value="Chromosome 8"/>
</dbReference>
<protein>
    <submittedName>
        <fullName evidence="1">Uncharacterized protein</fullName>
    </submittedName>
</protein>
<evidence type="ECO:0000313" key="1">
    <source>
        <dbReference type="EMBL" id="KAJ0090815.1"/>
    </source>
</evidence>
<organism evidence="1 2">
    <name type="scientific">Pistacia atlantica</name>
    <dbReference type="NCBI Taxonomy" id="434234"/>
    <lineage>
        <taxon>Eukaryota</taxon>
        <taxon>Viridiplantae</taxon>
        <taxon>Streptophyta</taxon>
        <taxon>Embryophyta</taxon>
        <taxon>Tracheophyta</taxon>
        <taxon>Spermatophyta</taxon>
        <taxon>Magnoliopsida</taxon>
        <taxon>eudicotyledons</taxon>
        <taxon>Gunneridae</taxon>
        <taxon>Pentapetalae</taxon>
        <taxon>rosids</taxon>
        <taxon>malvids</taxon>
        <taxon>Sapindales</taxon>
        <taxon>Anacardiaceae</taxon>
        <taxon>Pistacia</taxon>
    </lineage>
</organism>
<proteinExistence type="predicted"/>
<accession>A0ACC1AVV0</accession>
<evidence type="ECO:0000313" key="2">
    <source>
        <dbReference type="Proteomes" id="UP001164250"/>
    </source>
</evidence>
<comment type="caution">
    <text evidence="1">The sequence shown here is derived from an EMBL/GenBank/DDBJ whole genome shotgun (WGS) entry which is preliminary data.</text>
</comment>
<dbReference type="EMBL" id="CM047904">
    <property type="protein sequence ID" value="KAJ0090815.1"/>
    <property type="molecule type" value="Genomic_DNA"/>
</dbReference>
<reference evidence="2" key="1">
    <citation type="journal article" date="2023" name="G3 (Bethesda)">
        <title>Genome assembly and association tests identify interacting loci associated with vigor, precocity, and sex in interspecific pistachio rootstocks.</title>
        <authorList>
            <person name="Palmer W."/>
            <person name="Jacygrad E."/>
            <person name="Sagayaradj S."/>
            <person name="Cavanaugh K."/>
            <person name="Han R."/>
            <person name="Bertier L."/>
            <person name="Beede B."/>
            <person name="Kafkas S."/>
            <person name="Golino D."/>
            <person name="Preece J."/>
            <person name="Michelmore R."/>
        </authorList>
    </citation>
    <scope>NUCLEOTIDE SEQUENCE [LARGE SCALE GENOMIC DNA]</scope>
</reference>
<name>A0ACC1AVV0_9ROSI</name>
<keyword evidence="2" id="KW-1185">Reference proteome</keyword>
<gene>
    <name evidence="1" type="ORF">Patl1_13692</name>
</gene>